<dbReference type="NCBIfam" id="TIGR00732">
    <property type="entry name" value="dprA"/>
    <property type="match status" value="1"/>
</dbReference>
<dbReference type="RefSeq" id="WP_004930462.1">
    <property type="nucleotide sequence ID" value="NC_005966.1"/>
</dbReference>
<dbReference type="InterPro" id="IPR036388">
    <property type="entry name" value="WH-like_DNA-bd_sf"/>
</dbReference>
<dbReference type="GO" id="GO:0009294">
    <property type="term" value="P:DNA-mediated transformation"/>
    <property type="evidence" value="ECO:0007669"/>
    <property type="project" value="InterPro"/>
</dbReference>
<dbReference type="GeneID" id="45232724"/>
<dbReference type="eggNOG" id="COG0758">
    <property type="taxonomic scope" value="Bacteria"/>
</dbReference>
<comment type="similarity">
    <text evidence="1">Belongs to the DprA/Smf family.</text>
</comment>
<dbReference type="PANTHER" id="PTHR43022">
    <property type="entry name" value="PROTEIN SMF"/>
    <property type="match status" value="1"/>
</dbReference>
<dbReference type="Proteomes" id="UP000000430">
    <property type="component" value="Chromosome"/>
</dbReference>
<feature type="domain" description="Smf/DprA SLOG" evidence="3">
    <location>
        <begin position="87"/>
        <end position="295"/>
    </location>
</feature>
<organism evidence="5 6">
    <name type="scientific">Acinetobacter baylyi (strain ATCC 33305 / BD413 / ADP1)</name>
    <dbReference type="NCBI Taxonomy" id="62977"/>
    <lineage>
        <taxon>Bacteria</taxon>
        <taxon>Pseudomonadati</taxon>
        <taxon>Pseudomonadota</taxon>
        <taxon>Gammaproteobacteria</taxon>
        <taxon>Moraxellales</taxon>
        <taxon>Moraxellaceae</taxon>
        <taxon>Acinetobacter</taxon>
    </lineage>
</organism>
<evidence type="ECO:0000256" key="2">
    <source>
        <dbReference type="SAM" id="MobiDB-lite"/>
    </source>
</evidence>
<feature type="domain" description="DprA winged helix" evidence="4">
    <location>
        <begin position="321"/>
        <end position="374"/>
    </location>
</feature>
<dbReference type="Pfam" id="PF02481">
    <property type="entry name" value="DNA_processg_A"/>
    <property type="match status" value="1"/>
</dbReference>
<dbReference type="KEGG" id="aci:ACIAD0209"/>
<dbReference type="HOGENOM" id="CLU_029601_0_0_6"/>
<dbReference type="Gene3D" id="3.40.50.450">
    <property type="match status" value="1"/>
</dbReference>
<dbReference type="BioCyc" id="ASP62977:ACIAD_RS00975-MONOMER"/>
<proteinExistence type="inferred from homology"/>
<evidence type="ECO:0000259" key="4">
    <source>
        <dbReference type="Pfam" id="PF17782"/>
    </source>
</evidence>
<dbReference type="OrthoDB" id="9785707at2"/>
<evidence type="ECO:0000313" key="5">
    <source>
        <dbReference type="EMBL" id="CAG67179.1"/>
    </source>
</evidence>
<dbReference type="EMBL" id="CR543861">
    <property type="protein sequence ID" value="CAG67179.1"/>
    <property type="molecule type" value="Genomic_DNA"/>
</dbReference>
<reference evidence="5 6" key="1">
    <citation type="journal article" date="2004" name="Nucleic Acids Res.">
        <title>Unique features revealed by the genome sequence of Acinetobacter sp. ADP1, a versatile and naturally transformation competent bacterium.</title>
        <authorList>
            <person name="Barbe V."/>
            <person name="Vallenet D."/>
            <person name="Fonknechten N."/>
            <person name="Kreimeyer A."/>
            <person name="Oztas S."/>
            <person name="Labarre L."/>
            <person name="Cruveiller S."/>
            <person name="Robert C."/>
            <person name="Duprat S."/>
            <person name="Wincker P."/>
            <person name="Ornston L.N."/>
            <person name="Weissenbach J."/>
            <person name="Marliere P."/>
            <person name="Cohen G.N."/>
            <person name="Medigue C."/>
        </authorList>
    </citation>
    <scope>NUCLEOTIDE SEQUENCE [LARGE SCALE GENOMIC DNA]</scope>
    <source>
        <strain evidence="6">ATCC 33305 / BD413 / ADP1</strain>
    </source>
</reference>
<evidence type="ECO:0000259" key="3">
    <source>
        <dbReference type="Pfam" id="PF02481"/>
    </source>
</evidence>
<name>Q6FFH8_ACIAD</name>
<dbReference type="SUPFAM" id="SSF102405">
    <property type="entry name" value="MCP/YpsA-like"/>
    <property type="match status" value="1"/>
</dbReference>
<accession>Q6FFH8</accession>
<feature type="region of interest" description="Disordered" evidence="2">
    <location>
        <begin position="303"/>
        <end position="322"/>
    </location>
</feature>
<dbReference type="AlphaFoldDB" id="Q6FFH8"/>
<dbReference type="InterPro" id="IPR003488">
    <property type="entry name" value="DprA"/>
</dbReference>
<sequence>MITILSSHHYHTIKVWYVLQHSLSGFKKLIHYFGDCETALQPQRLSDWQKLGLHANHLKRLEEVHTLQGQQQFEKMLAQLQTHTDFIVTPDDPAYPSQLIPYQDRPPILFGQGSIQSLIQPQIAVVGSRKPSPHGRQVAYDFSYFLSEKGFYITSGLAHGIDEAAHQGSLVHHRAIAVVGTGLDLCYPSGNKALKQHIRDQGGAIVSEFLPGTPPLQAHFPRRNRIVSGLSLGVLVVEATLKSGSLITANKAAEQGKVVFAIPGHIYSEFHQGCHQLIREGAILVDHPEQIIEDLALPTHWHSQSTASGEANADDSGKTDDADLPDDLLPLYQLLDWQGQDLDQLAQHYQGSTAELTAQLMELELLGVCIQQSGRYLRCRSPY</sequence>
<dbReference type="PANTHER" id="PTHR43022:SF1">
    <property type="entry name" value="PROTEIN SMF"/>
    <property type="match status" value="1"/>
</dbReference>
<evidence type="ECO:0000313" key="6">
    <source>
        <dbReference type="Proteomes" id="UP000000430"/>
    </source>
</evidence>
<protein>
    <submittedName>
        <fullName evidence="5">Putative Rossmann-fold nucleotide-binding protein involved in DNA uptake (Smf)</fullName>
    </submittedName>
</protein>
<dbReference type="Gene3D" id="1.10.10.10">
    <property type="entry name" value="Winged helix-like DNA-binding domain superfamily/Winged helix DNA-binding domain"/>
    <property type="match status" value="1"/>
</dbReference>
<evidence type="ECO:0000256" key="1">
    <source>
        <dbReference type="ARBA" id="ARBA00006525"/>
    </source>
</evidence>
<dbReference type="Pfam" id="PF17782">
    <property type="entry name" value="WHD_DprA"/>
    <property type="match status" value="1"/>
</dbReference>
<gene>
    <name evidence="5" type="ordered locus">ACIAD0209</name>
</gene>
<dbReference type="InterPro" id="IPR041614">
    <property type="entry name" value="DprA_WH"/>
</dbReference>
<dbReference type="InterPro" id="IPR057666">
    <property type="entry name" value="DrpA_SLOG"/>
</dbReference>
<dbReference type="STRING" id="202950.GCA_001485005_01939"/>